<evidence type="ECO:0000313" key="5">
    <source>
        <dbReference type="EMBL" id="MFC1850281.1"/>
    </source>
</evidence>
<protein>
    <submittedName>
        <fullName evidence="5">4Fe-4S binding protein</fullName>
    </submittedName>
</protein>
<proteinExistence type="predicted"/>
<keyword evidence="1" id="KW-0479">Metal-binding</keyword>
<comment type="caution">
    <text evidence="5">The sequence shown here is derived from an EMBL/GenBank/DDBJ whole genome shotgun (WGS) entry which is preliminary data.</text>
</comment>
<dbReference type="InterPro" id="IPR013785">
    <property type="entry name" value="Aldolase_TIM"/>
</dbReference>
<dbReference type="Gene3D" id="3.30.70.20">
    <property type="match status" value="1"/>
</dbReference>
<evidence type="ECO:0000259" key="4">
    <source>
        <dbReference type="PROSITE" id="PS51379"/>
    </source>
</evidence>
<dbReference type="PROSITE" id="PS00198">
    <property type="entry name" value="4FE4S_FER_1"/>
    <property type="match status" value="2"/>
</dbReference>
<accession>A0ABV6YVP6</accession>
<dbReference type="Proteomes" id="UP001594351">
    <property type="component" value="Unassembled WGS sequence"/>
</dbReference>
<organism evidence="5 6">
    <name type="scientific">candidate division CSSED10-310 bacterium</name>
    <dbReference type="NCBI Taxonomy" id="2855610"/>
    <lineage>
        <taxon>Bacteria</taxon>
        <taxon>Bacteria division CSSED10-310</taxon>
    </lineage>
</organism>
<dbReference type="InterPro" id="IPR017900">
    <property type="entry name" value="4Fe4S_Fe_S_CS"/>
</dbReference>
<dbReference type="InterPro" id="IPR017896">
    <property type="entry name" value="4Fe4S_Fe-S-bd"/>
</dbReference>
<dbReference type="Pfam" id="PF00037">
    <property type="entry name" value="Fer4"/>
    <property type="match status" value="1"/>
</dbReference>
<dbReference type="InterPro" id="IPR030458">
    <property type="entry name" value="Glyco_hydro_31_AS"/>
</dbReference>
<keyword evidence="6" id="KW-1185">Reference proteome</keyword>
<evidence type="ECO:0000313" key="6">
    <source>
        <dbReference type="Proteomes" id="UP001594351"/>
    </source>
</evidence>
<evidence type="ECO:0000256" key="1">
    <source>
        <dbReference type="ARBA" id="ARBA00022723"/>
    </source>
</evidence>
<dbReference type="Gene3D" id="3.20.20.70">
    <property type="entry name" value="Aldolase class I"/>
    <property type="match status" value="1"/>
</dbReference>
<evidence type="ECO:0000256" key="2">
    <source>
        <dbReference type="ARBA" id="ARBA00023004"/>
    </source>
</evidence>
<sequence length="387" mass="42975">MMEKDQLVPRFAEPRFPIPHPYLIERSERCINCGTCITACPYDCHARLSTDPRRLAEPKNSCCRVCWACILRCPRGALSLYKNPDFVGLSSSEVFQPEIIRAIQNQATDGKVPVSGSGYGGLFDGEGFDGIWTDMSEIVRPTRDGIHGREHISTTVNLGRKIADLNGMEFDSLGNLKSLIPVNREIPIPILLDVPPYPVQDWVITSLALAASKWNTFVSIRADYVHQDRRSDKTAVSAAGKTVQATQVMDFFNHLIVKLSPESMEEHREKLTWASIVEIEPGLDQLAAINHVRTINPQIVTILRVPAHAGAPREIVHLASQGAEVIHLSTDISGYGDDKTPLWRCLPETHQKLIEAGIRDEITLLASGGFGGTYSQNYYFGCRCCFC</sequence>
<keyword evidence="3" id="KW-0411">Iron-sulfur</keyword>
<keyword evidence="2" id="KW-0408">Iron</keyword>
<name>A0ABV6YVP6_UNCC1</name>
<dbReference type="PROSITE" id="PS51379">
    <property type="entry name" value="4FE4S_FER_2"/>
    <property type="match status" value="2"/>
</dbReference>
<dbReference type="EMBL" id="JBHPBY010000088">
    <property type="protein sequence ID" value="MFC1850281.1"/>
    <property type="molecule type" value="Genomic_DNA"/>
</dbReference>
<evidence type="ECO:0000256" key="3">
    <source>
        <dbReference type="ARBA" id="ARBA00023014"/>
    </source>
</evidence>
<dbReference type="SUPFAM" id="SSF54862">
    <property type="entry name" value="4Fe-4S ferredoxins"/>
    <property type="match status" value="1"/>
</dbReference>
<gene>
    <name evidence="5" type="ORF">ACFL27_08830</name>
</gene>
<dbReference type="SUPFAM" id="SSF51395">
    <property type="entry name" value="FMN-linked oxidoreductases"/>
    <property type="match status" value="1"/>
</dbReference>
<reference evidence="5 6" key="1">
    <citation type="submission" date="2024-09" db="EMBL/GenBank/DDBJ databases">
        <title>Laminarin stimulates single cell rates of sulfate reduction while oxygen inhibits transcriptomic activity in coastal marine sediment.</title>
        <authorList>
            <person name="Lindsay M."/>
            <person name="Orcutt B."/>
            <person name="Emerson D."/>
            <person name="Stepanauskas R."/>
            <person name="D'Angelo T."/>
        </authorList>
    </citation>
    <scope>NUCLEOTIDE SEQUENCE [LARGE SCALE GENOMIC DNA]</scope>
    <source>
        <strain evidence="5">SAG AM-311-K15</strain>
    </source>
</reference>
<feature type="domain" description="4Fe-4S ferredoxin-type" evidence="4">
    <location>
        <begin position="20"/>
        <end position="51"/>
    </location>
</feature>
<dbReference type="PROSITE" id="PS00129">
    <property type="entry name" value="GLYCOSYL_HYDROL_F31_1"/>
    <property type="match status" value="1"/>
</dbReference>
<feature type="domain" description="4Fe-4S ferredoxin-type" evidence="4">
    <location>
        <begin position="52"/>
        <end position="83"/>
    </location>
</feature>